<proteinExistence type="predicted"/>
<evidence type="ECO:0008006" key="4">
    <source>
        <dbReference type="Google" id="ProtNLM"/>
    </source>
</evidence>
<keyword evidence="1" id="KW-0732">Signal</keyword>
<feature type="chain" id="PRO_5035800595" description="Lipoprotein" evidence="1">
    <location>
        <begin position="22"/>
        <end position="114"/>
    </location>
</feature>
<reference evidence="2" key="1">
    <citation type="journal article" date="2020" name="bioRxiv">
        <title>Chromosome-level reference genome of the European wasp spider Argiope bruennichi: a resource for studies on range expansion and evolutionary adaptation.</title>
        <authorList>
            <person name="Sheffer M.M."/>
            <person name="Hoppe A."/>
            <person name="Krehenwinkel H."/>
            <person name="Uhl G."/>
            <person name="Kuss A.W."/>
            <person name="Jensen L."/>
            <person name="Jensen C."/>
            <person name="Gillespie R.G."/>
            <person name="Hoff K.J."/>
            <person name="Prost S."/>
        </authorList>
    </citation>
    <scope>NUCLEOTIDE SEQUENCE</scope>
</reference>
<accession>A0A8T0FJV5</accession>
<feature type="signal peptide" evidence="1">
    <location>
        <begin position="1"/>
        <end position="21"/>
    </location>
</feature>
<name>A0A8T0FJV5_ARGBR</name>
<organism evidence="2 3">
    <name type="scientific">Argiope bruennichi</name>
    <name type="common">Wasp spider</name>
    <name type="synonym">Aranea bruennichi</name>
    <dbReference type="NCBI Taxonomy" id="94029"/>
    <lineage>
        <taxon>Eukaryota</taxon>
        <taxon>Metazoa</taxon>
        <taxon>Ecdysozoa</taxon>
        <taxon>Arthropoda</taxon>
        <taxon>Chelicerata</taxon>
        <taxon>Arachnida</taxon>
        <taxon>Araneae</taxon>
        <taxon>Araneomorphae</taxon>
        <taxon>Entelegynae</taxon>
        <taxon>Araneoidea</taxon>
        <taxon>Araneidae</taxon>
        <taxon>Argiope</taxon>
    </lineage>
</organism>
<dbReference type="Proteomes" id="UP000807504">
    <property type="component" value="Unassembled WGS sequence"/>
</dbReference>
<reference evidence="2" key="2">
    <citation type="submission" date="2020-06" db="EMBL/GenBank/DDBJ databases">
        <authorList>
            <person name="Sheffer M."/>
        </authorList>
    </citation>
    <scope>NUCLEOTIDE SEQUENCE</scope>
</reference>
<evidence type="ECO:0000313" key="3">
    <source>
        <dbReference type="Proteomes" id="UP000807504"/>
    </source>
</evidence>
<evidence type="ECO:0000256" key="1">
    <source>
        <dbReference type="SAM" id="SignalP"/>
    </source>
</evidence>
<dbReference type="AlphaFoldDB" id="A0A8T0FJV5"/>
<dbReference type="EMBL" id="JABXBU010000011">
    <property type="protein sequence ID" value="KAF8790732.1"/>
    <property type="molecule type" value="Genomic_DNA"/>
</dbReference>
<evidence type="ECO:0000313" key="2">
    <source>
        <dbReference type="EMBL" id="KAF8790732.1"/>
    </source>
</evidence>
<gene>
    <name evidence="2" type="ORF">HNY73_005708</name>
</gene>
<comment type="caution">
    <text evidence="2">The sequence shown here is derived from an EMBL/GenBank/DDBJ whole genome shotgun (WGS) entry which is preliminary data.</text>
</comment>
<protein>
    <recommendedName>
        <fullName evidence="4">Lipoprotein</fullName>
    </recommendedName>
</protein>
<keyword evidence="3" id="KW-1185">Reference proteome</keyword>
<sequence length="114" mass="12525">MGYNKLLADCFLGCLIGCISADIESKKIEKTQCSNTGLSFDDSAFPPLSSFPTTFVTSACPKQESARNDVMDANAKTGTKMEESLSQKKNVKYSVCKKTGRMLFMIPLDESKYV</sequence>